<feature type="transmembrane region" description="Helical" evidence="1">
    <location>
        <begin position="393"/>
        <end position="415"/>
    </location>
</feature>
<dbReference type="PANTHER" id="PTHR43130">
    <property type="entry name" value="ARAC-FAMILY TRANSCRIPTIONAL REGULATOR"/>
    <property type="match status" value="1"/>
</dbReference>
<dbReference type="PANTHER" id="PTHR43130:SF3">
    <property type="entry name" value="HTH-TYPE TRANSCRIPTIONAL REGULATOR RV1931C"/>
    <property type="match status" value="1"/>
</dbReference>
<proteinExistence type="predicted"/>
<evidence type="ECO:0000259" key="2">
    <source>
        <dbReference type="Pfam" id="PF01965"/>
    </source>
</evidence>
<dbReference type="EMBL" id="BAAABU010000016">
    <property type="protein sequence ID" value="GAA0248695.1"/>
    <property type="molecule type" value="Genomic_DNA"/>
</dbReference>
<protein>
    <submittedName>
        <fullName evidence="3">DJ-1/PfpI family protein</fullName>
    </submittedName>
</protein>
<name>A0ABN0UFC2_9PSEU</name>
<evidence type="ECO:0000256" key="1">
    <source>
        <dbReference type="SAM" id="Phobius"/>
    </source>
</evidence>
<organism evidence="3 4">
    <name type="scientific">Saccharothrix mutabilis subsp. mutabilis</name>
    <dbReference type="NCBI Taxonomy" id="66855"/>
    <lineage>
        <taxon>Bacteria</taxon>
        <taxon>Bacillati</taxon>
        <taxon>Actinomycetota</taxon>
        <taxon>Actinomycetes</taxon>
        <taxon>Pseudonocardiales</taxon>
        <taxon>Pseudonocardiaceae</taxon>
        <taxon>Saccharothrix</taxon>
    </lineage>
</organism>
<evidence type="ECO:0000313" key="3">
    <source>
        <dbReference type="EMBL" id="GAA0248695.1"/>
    </source>
</evidence>
<dbReference type="SUPFAM" id="SSF52317">
    <property type="entry name" value="Class I glutamine amidotransferase-like"/>
    <property type="match status" value="1"/>
</dbReference>
<sequence>MGVAAAVLLVGGVVAGGVGVSMARSFPAAPGGELAAARAADPDRVLVAVAAGSSGTVAADALAPYAVFAASDRFAVRVVAETLAPVTFSGGLHVVPDTTFTGLDRAPDVVVVPAVVDWNGPREAALRTWVAAQAARGAVVLGVCAGAKMLAAAGVLDGRSATTFWSALPDMRSDYPRTSWLAGKRYVEDGPVVTTAGVTSGVVGALRVVERLAGPAEADAVGRRVAYPGWSRTGSLDIEAHSYAPADLPYALNAAFPWGRPTTGVAVPDGVDELALAAVLETHSGSSFAATTVPVAPADRTTTRHGLRLLPSRTTDLTRLIAFDSALDGWAAAHGVPVTRLAVAAGESPFDAALRDLAATGDRATARAAATFTEYPAGHLALSGPAWPWRPTALLVLTLLAATGVAVLLSCLHHLPLVDRGASR</sequence>
<dbReference type="InterPro" id="IPR002818">
    <property type="entry name" value="DJ-1/PfpI"/>
</dbReference>
<dbReference type="InterPro" id="IPR029062">
    <property type="entry name" value="Class_I_gatase-like"/>
</dbReference>
<evidence type="ECO:0000313" key="4">
    <source>
        <dbReference type="Proteomes" id="UP001500416"/>
    </source>
</evidence>
<accession>A0ABN0UFC2</accession>
<dbReference type="Proteomes" id="UP001500416">
    <property type="component" value="Unassembled WGS sequence"/>
</dbReference>
<dbReference type="Pfam" id="PF01965">
    <property type="entry name" value="DJ-1_PfpI"/>
    <property type="match status" value="1"/>
</dbReference>
<dbReference type="Gene3D" id="3.40.50.880">
    <property type="match status" value="1"/>
</dbReference>
<feature type="domain" description="DJ-1/PfpI" evidence="2">
    <location>
        <begin position="45"/>
        <end position="209"/>
    </location>
</feature>
<keyword evidence="1" id="KW-0472">Membrane</keyword>
<keyword evidence="1" id="KW-1133">Transmembrane helix</keyword>
<keyword evidence="1" id="KW-0812">Transmembrane</keyword>
<comment type="caution">
    <text evidence="3">The sequence shown here is derived from an EMBL/GenBank/DDBJ whole genome shotgun (WGS) entry which is preliminary data.</text>
</comment>
<keyword evidence="4" id="KW-1185">Reference proteome</keyword>
<gene>
    <name evidence="3" type="ORF">GCM10010492_55760</name>
</gene>
<reference evidence="3 4" key="1">
    <citation type="journal article" date="2019" name="Int. J. Syst. Evol. Microbiol.">
        <title>The Global Catalogue of Microorganisms (GCM) 10K type strain sequencing project: providing services to taxonomists for standard genome sequencing and annotation.</title>
        <authorList>
            <consortium name="The Broad Institute Genomics Platform"/>
            <consortium name="The Broad Institute Genome Sequencing Center for Infectious Disease"/>
            <person name="Wu L."/>
            <person name="Ma J."/>
        </authorList>
    </citation>
    <scope>NUCLEOTIDE SEQUENCE [LARGE SCALE GENOMIC DNA]</scope>
    <source>
        <strain evidence="3 4">JCM 3380</strain>
    </source>
</reference>
<dbReference type="InterPro" id="IPR052158">
    <property type="entry name" value="INH-QAR"/>
</dbReference>